<reference evidence="4 5" key="1">
    <citation type="submission" date="2022-11" db="EMBL/GenBank/DDBJ databases">
        <title>Minimal conservation of predation-associated metabolite biosynthetic gene clusters underscores biosynthetic potential of Myxococcota including descriptions for ten novel species: Archangium lansinium sp. nov., Myxococcus landrumus sp. nov., Nannocystis bai.</title>
        <authorList>
            <person name="Ahearne A."/>
            <person name="Stevens C."/>
            <person name="Dowd S."/>
        </authorList>
    </citation>
    <scope>NUCLEOTIDE SEQUENCE [LARGE SCALE GENOMIC DNA]</scope>
    <source>
        <strain evidence="4 5">RJM3</strain>
    </source>
</reference>
<dbReference type="Gene3D" id="3.40.50.300">
    <property type="entry name" value="P-loop containing nucleotide triphosphate hydrolases"/>
    <property type="match status" value="1"/>
</dbReference>
<evidence type="ECO:0000313" key="4">
    <source>
        <dbReference type="EMBL" id="MDC0743079.1"/>
    </source>
</evidence>
<name>A0ABT5ENQ0_9BACT</name>
<evidence type="ECO:0000256" key="3">
    <source>
        <dbReference type="SAM" id="MobiDB-lite"/>
    </source>
</evidence>
<organism evidence="4 5">
    <name type="scientific">Polyangium mundeleinium</name>
    <dbReference type="NCBI Taxonomy" id="2995306"/>
    <lineage>
        <taxon>Bacteria</taxon>
        <taxon>Pseudomonadati</taxon>
        <taxon>Myxococcota</taxon>
        <taxon>Polyangia</taxon>
        <taxon>Polyangiales</taxon>
        <taxon>Polyangiaceae</taxon>
        <taxon>Polyangium</taxon>
    </lineage>
</organism>
<sequence>MSMLIASCILLAFALAGLVFVAARYRRTTQAEIDVRKRAESLENENRALGAKLHVAVEEDKKKVGWLDHQEQEILWLRAELEKRPKITRKTYKILTLGVKATGKTSLTLKWANPLIDLGVLAGTKIDRYERTVSHVSQKDVVIEHVFEVGDWGGEHIVDAQQELIGDEIHGLLIVVDLGGKDAKKVEPGRIQEQLQEFQAQALKYFFGPKTVASCKTVVLFINKSDLLSGTPLEVEEQAKKLYAPLIENLMKYSMQLDIRVFVGSANFGHSTHLLFSHFVERILPKHAYDSQLLQRMVKDFSEAPKAEMSEKTIPLPAVNASAEPPKLSRVN</sequence>
<dbReference type="Proteomes" id="UP001221411">
    <property type="component" value="Unassembled WGS sequence"/>
</dbReference>
<protein>
    <recommendedName>
        <fullName evidence="6">Signal recognition particle receptor subunit beta</fullName>
    </recommendedName>
</protein>
<dbReference type="Pfam" id="PF04670">
    <property type="entry name" value="Gtr1_RagA"/>
    <property type="match status" value="1"/>
</dbReference>
<feature type="region of interest" description="Disordered" evidence="3">
    <location>
        <begin position="313"/>
        <end position="332"/>
    </location>
</feature>
<keyword evidence="5" id="KW-1185">Reference proteome</keyword>
<dbReference type="InterPro" id="IPR027417">
    <property type="entry name" value="P-loop_NTPase"/>
</dbReference>
<accession>A0ABT5ENQ0</accession>
<dbReference type="SUPFAM" id="SSF52540">
    <property type="entry name" value="P-loop containing nucleoside triphosphate hydrolases"/>
    <property type="match status" value="1"/>
</dbReference>
<evidence type="ECO:0008006" key="6">
    <source>
        <dbReference type="Google" id="ProtNLM"/>
    </source>
</evidence>
<evidence type="ECO:0000256" key="1">
    <source>
        <dbReference type="ARBA" id="ARBA00022741"/>
    </source>
</evidence>
<keyword evidence="1" id="KW-0547">Nucleotide-binding</keyword>
<comment type="caution">
    <text evidence="4">The sequence shown here is derived from an EMBL/GenBank/DDBJ whole genome shotgun (WGS) entry which is preliminary data.</text>
</comment>
<dbReference type="EMBL" id="JAQNDO010000001">
    <property type="protein sequence ID" value="MDC0743079.1"/>
    <property type="molecule type" value="Genomic_DNA"/>
</dbReference>
<keyword evidence="2" id="KW-0342">GTP-binding</keyword>
<evidence type="ECO:0000256" key="2">
    <source>
        <dbReference type="ARBA" id="ARBA00023134"/>
    </source>
</evidence>
<gene>
    <name evidence="4" type="ORF">POL67_17145</name>
</gene>
<evidence type="ECO:0000313" key="5">
    <source>
        <dbReference type="Proteomes" id="UP001221411"/>
    </source>
</evidence>
<dbReference type="RefSeq" id="WP_271918443.1">
    <property type="nucleotide sequence ID" value="NZ_JAQNDO010000001.1"/>
</dbReference>
<proteinExistence type="predicted"/>
<dbReference type="InterPro" id="IPR006762">
    <property type="entry name" value="Gtr1_RagA"/>
</dbReference>